<evidence type="ECO:0000259" key="2">
    <source>
        <dbReference type="Pfam" id="PF01370"/>
    </source>
</evidence>
<keyword evidence="4" id="KW-1185">Reference proteome</keyword>
<dbReference type="SUPFAM" id="SSF51735">
    <property type="entry name" value="NAD(P)-binding Rossmann-fold domains"/>
    <property type="match status" value="1"/>
</dbReference>
<evidence type="ECO:0000313" key="4">
    <source>
        <dbReference type="Proteomes" id="UP000811899"/>
    </source>
</evidence>
<proteinExistence type="inferred from homology"/>
<reference evidence="3 4" key="1">
    <citation type="submission" date="2021-05" db="EMBL/GenBank/DDBJ databases">
        <title>The draft genome of Geobacter pelophilus DSM 12255.</title>
        <authorList>
            <person name="Xu Z."/>
            <person name="Masuda Y."/>
            <person name="Itoh H."/>
            <person name="Senoo K."/>
        </authorList>
    </citation>
    <scope>NUCLEOTIDE SEQUENCE [LARGE SCALE GENOMIC DNA]</scope>
    <source>
        <strain evidence="3 4">DSM 12255</strain>
    </source>
</reference>
<dbReference type="PRINTS" id="PR01713">
    <property type="entry name" value="NUCEPIMERASE"/>
</dbReference>
<dbReference type="EMBL" id="JAHCVJ010000001">
    <property type="protein sequence ID" value="MBT0663414.1"/>
    <property type="molecule type" value="Genomic_DNA"/>
</dbReference>
<dbReference type="PANTHER" id="PTHR43000">
    <property type="entry name" value="DTDP-D-GLUCOSE 4,6-DEHYDRATASE-RELATED"/>
    <property type="match status" value="1"/>
</dbReference>
<organism evidence="3 4">
    <name type="scientific">Geoanaerobacter pelophilus</name>
    <dbReference type="NCBI Taxonomy" id="60036"/>
    <lineage>
        <taxon>Bacteria</taxon>
        <taxon>Pseudomonadati</taxon>
        <taxon>Thermodesulfobacteriota</taxon>
        <taxon>Desulfuromonadia</taxon>
        <taxon>Geobacterales</taxon>
        <taxon>Geobacteraceae</taxon>
        <taxon>Geoanaerobacter</taxon>
    </lineage>
</organism>
<evidence type="ECO:0000313" key="3">
    <source>
        <dbReference type="EMBL" id="MBT0663414.1"/>
    </source>
</evidence>
<sequence>MTNNSSLVPGSLILITGGAGFIGSHTCDALLTSGYRVRVLDSLDPQVHGKERKLPAWIDRRVEFYQGDVRCRDDLARAIAGVDAICHFAAQTGVGQSMYEIHSYCDVNVGGTAMLLDVLANSDHGVRRIILSSSRAVYGEGAYLCPACGPVFPPLRSRAALEGSEWRIFCPSCCEPLEPLPTAEGKPLAPISVYAETKRVQEELLRIFSATYGIPSVVLRYFNVYGTRQALGNPYTGIGAIFVTRRLSGSPIAIYEDGLQGRDFVNVRDVVQANLLALAHVTSGCDVFNIGSGERLTVLDLARHVCRELATPEEFLYQGQFRVGDIRDCFADLTKSRSELGYEPAVPFAAGVAELVSWARGERRDDRLEEAESALRVRNLM</sequence>
<dbReference type="AlphaFoldDB" id="A0AAW4L5V7"/>
<evidence type="ECO:0000256" key="1">
    <source>
        <dbReference type="ARBA" id="ARBA00007637"/>
    </source>
</evidence>
<comment type="caution">
    <text evidence="3">The sequence shown here is derived from an EMBL/GenBank/DDBJ whole genome shotgun (WGS) entry which is preliminary data.</text>
</comment>
<dbReference type="Proteomes" id="UP000811899">
    <property type="component" value="Unassembled WGS sequence"/>
</dbReference>
<protein>
    <submittedName>
        <fullName evidence="3">SDR family NAD(P)-dependent oxidoreductase</fullName>
    </submittedName>
</protein>
<dbReference type="Pfam" id="PF01370">
    <property type="entry name" value="Epimerase"/>
    <property type="match status" value="2"/>
</dbReference>
<comment type="similarity">
    <text evidence="1">Belongs to the NAD(P)-dependent epimerase/dehydratase family.</text>
</comment>
<gene>
    <name evidence="3" type="ORF">KI809_03785</name>
</gene>
<feature type="domain" description="NAD-dependent epimerase/dehydratase" evidence="2">
    <location>
        <begin position="13"/>
        <end position="142"/>
    </location>
</feature>
<dbReference type="Gene3D" id="3.40.50.720">
    <property type="entry name" value="NAD(P)-binding Rossmann-like Domain"/>
    <property type="match status" value="1"/>
</dbReference>
<dbReference type="RefSeq" id="WP_214170152.1">
    <property type="nucleotide sequence ID" value="NZ_JAHCVJ010000001.1"/>
</dbReference>
<dbReference type="InterPro" id="IPR036291">
    <property type="entry name" value="NAD(P)-bd_dom_sf"/>
</dbReference>
<name>A0AAW4L5V7_9BACT</name>
<feature type="domain" description="NAD-dependent epimerase/dehydratase" evidence="2">
    <location>
        <begin position="182"/>
        <end position="291"/>
    </location>
</feature>
<dbReference type="InterPro" id="IPR001509">
    <property type="entry name" value="Epimerase_deHydtase"/>
</dbReference>
<accession>A0AAW4L5V7</accession>